<evidence type="ECO:0000256" key="3">
    <source>
        <dbReference type="ARBA" id="ARBA00012780"/>
    </source>
</evidence>
<dbReference type="Gene3D" id="2.70.98.30">
    <property type="entry name" value="Golgi alpha-mannosidase II, domain 4"/>
    <property type="match status" value="1"/>
</dbReference>
<keyword evidence="7" id="KW-0961">Cell wall biogenesis/degradation</keyword>
<organism evidence="13 14">
    <name type="scientific">Cyclotella atomus</name>
    <dbReference type="NCBI Taxonomy" id="382360"/>
    <lineage>
        <taxon>Eukaryota</taxon>
        <taxon>Sar</taxon>
        <taxon>Stramenopiles</taxon>
        <taxon>Ochrophyta</taxon>
        <taxon>Bacillariophyta</taxon>
        <taxon>Coscinodiscophyceae</taxon>
        <taxon>Thalassiosirophycidae</taxon>
        <taxon>Stephanodiscales</taxon>
        <taxon>Stephanodiscaceae</taxon>
        <taxon>Cyclotella</taxon>
    </lineage>
</organism>
<dbReference type="EC" id="3.2.1.39" evidence="3"/>
<evidence type="ECO:0000256" key="4">
    <source>
        <dbReference type="ARBA" id="ARBA00022801"/>
    </source>
</evidence>
<dbReference type="InterPro" id="IPR040451">
    <property type="entry name" value="GH81_N"/>
</dbReference>
<keyword evidence="10" id="KW-0472">Membrane</keyword>
<reference evidence="13 14" key="1">
    <citation type="submission" date="2024-10" db="EMBL/GenBank/DDBJ databases">
        <title>Updated reference genomes for cyclostephanoid diatoms.</title>
        <authorList>
            <person name="Roberts W.R."/>
            <person name="Alverson A.J."/>
        </authorList>
    </citation>
    <scope>NUCLEOTIDE SEQUENCE [LARGE SCALE GENOMIC DNA]</scope>
    <source>
        <strain evidence="13 14">AJA010-31</strain>
    </source>
</reference>
<dbReference type="GO" id="GO:0071555">
    <property type="term" value="P:cell wall organization"/>
    <property type="evidence" value="ECO:0007669"/>
    <property type="project" value="UniProtKB-KW"/>
</dbReference>
<evidence type="ECO:0000256" key="2">
    <source>
        <dbReference type="ARBA" id="ARBA00010730"/>
    </source>
</evidence>
<keyword evidence="10" id="KW-0812">Transmembrane</keyword>
<comment type="caution">
    <text evidence="13">The sequence shown here is derived from an EMBL/GenBank/DDBJ whole genome shotgun (WGS) entry which is preliminary data.</text>
</comment>
<keyword evidence="8" id="KW-0624">Polysaccharide degradation</keyword>
<dbReference type="InterPro" id="IPR040720">
    <property type="entry name" value="GH81_C"/>
</dbReference>
<evidence type="ECO:0000313" key="14">
    <source>
        <dbReference type="Proteomes" id="UP001530400"/>
    </source>
</evidence>
<name>A0ABD3Q580_9STRA</name>
<evidence type="ECO:0000259" key="12">
    <source>
        <dbReference type="Pfam" id="PF17652"/>
    </source>
</evidence>
<keyword evidence="5" id="KW-0119">Carbohydrate metabolism</keyword>
<dbReference type="GO" id="GO:0042973">
    <property type="term" value="F:glucan endo-1,3-beta-D-glucosidase activity"/>
    <property type="evidence" value="ECO:0007669"/>
    <property type="project" value="UniProtKB-EC"/>
</dbReference>
<evidence type="ECO:0000259" key="11">
    <source>
        <dbReference type="Pfam" id="PF03639"/>
    </source>
</evidence>
<dbReference type="Pfam" id="PF03639">
    <property type="entry name" value="Glyco_hydro_81"/>
    <property type="match status" value="2"/>
</dbReference>
<evidence type="ECO:0000313" key="13">
    <source>
        <dbReference type="EMBL" id="KAL3794691.1"/>
    </source>
</evidence>
<keyword evidence="10" id="KW-1133">Transmembrane helix</keyword>
<feature type="compositionally biased region" description="Polar residues" evidence="9">
    <location>
        <begin position="1"/>
        <end position="10"/>
    </location>
</feature>
<proteinExistence type="inferred from homology"/>
<dbReference type="PROSITE" id="PS52008">
    <property type="entry name" value="GH81"/>
    <property type="match status" value="1"/>
</dbReference>
<dbReference type="GO" id="GO:0000272">
    <property type="term" value="P:polysaccharide catabolic process"/>
    <property type="evidence" value="ECO:0007669"/>
    <property type="project" value="UniProtKB-KW"/>
</dbReference>
<feature type="region of interest" description="Disordered" evidence="9">
    <location>
        <begin position="1"/>
        <end position="76"/>
    </location>
</feature>
<sequence>MKTYGTTSETTLRRNEQSVGGGTAVTTESEPLLGERWANDEDENPPATPAVARIDETKPFYTDASTIDRDDSDDDPHIGINVFTNDTLSYSRDDSTLGLNDRYWRGGTPRGSRLTIDDTIEEDDGRRKGGILESIVPGRQGDSKTQVYFLVCFGLAVGIALCSVAALLYVEYWHHYGVDVLPDPVNGTGGSGSENMNLDGSWHGVSFDKVARKSFGDPVSNILDVDLFHPSLLYRENSKKALQQENVAEPFFKFPFPTGAFWTNLVLLPVTNKQSSQQEQQSGNRRLISSTNPKNSRSENQYSYPIVAYPYSFQWSSAGKLQVSYSAARRTIKPDSIQDAFAPDISFGSVEDISARHVINFDSLSVSLRFYTHESSSSSGYWESYIVQGSPYVTAKYYGLTPELTALSDFKDIVCPPTMNQLKVKIDDSTTQSAASNSKKRRLSSSTSATGTDTAKMLGICDVSDDSTQHSKIISGVQFVVTTKEGLTWLLFSSDPITFVFDQNARHVITSKDVFGGVIRVALVPPASSSNEEGLLESETFSTNYLASSPGVKRLIYHADTYPVRASVNWDFTSGTKDSLASALSSSSISAHRDLIFGSDQQKTASTSSKAKDSNIGTITFQFDAQHMTKTPTSTVSLLTLALPHHAAAISQAEDMLLQSTDFDIAYYSIKGKMTPIVGNSWSYEEELTSIAFGDEPSVKPVQMQTNTLKATTATPGKHPTISELTAVAALDQSIRDLILENVGTDIKLNLPDNNGGAYSFGKQIARLAQLAHIAERVEAENGSTSTNSKNVTGTGALARRSYALLQMYLTMWLTGDDGSSGSLVYDASLGGILSKEGMKDPYSDFGNGRYNDHHFHAGYVLYAAAILGRRNPQFISQYGSYIDAIFYDVAHNSNSVVKNGKRDDAYFPLARHKSWFDGHSFASGLFPFADGKSQESSSEATNCYYGAYLWAKVRWGGTTDGMKLVNFARLLLATELTGAKTYWHMVPKDDATSRRLASSINSVHQRQPPAAYNTVFEKNYMVGNLGMTDATCTTWFGTENIYVHLINFMPVTAITSELFDKGRELNDDVSVDNSWKGYVICHKAILDPDTAWTEALNLISNQLDPGLSKSQVLYWISTRDGFSPSTTAETSPISGNDSDESTTTAPESGGGDSSCESHASCSALNLSGNCCPTDEGVMLGCCK</sequence>
<feature type="region of interest" description="Disordered" evidence="9">
    <location>
        <begin position="1124"/>
        <end position="1155"/>
    </location>
</feature>
<protein>
    <recommendedName>
        <fullName evidence="3">glucan endo-1,3-beta-D-glucosidase</fullName>
        <ecNumber evidence="3">3.2.1.39</ecNumber>
    </recommendedName>
</protein>
<dbReference type="InterPro" id="IPR005200">
    <property type="entry name" value="Endo-beta-glucanase"/>
</dbReference>
<dbReference type="EMBL" id="JALLPJ020000345">
    <property type="protein sequence ID" value="KAL3794691.1"/>
    <property type="molecule type" value="Genomic_DNA"/>
</dbReference>
<evidence type="ECO:0000256" key="6">
    <source>
        <dbReference type="ARBA" id="ARBA00023295"/>
    </source>
</evidence>
<feature type="compositionally biased region" description="Polar residues" evidence="9">
    <location>
        <begin position="1124"/>
        <end position="1147"/>
    </location>
</feature>
<feature type="domain" description="Glycosyl hydrolase family 81 N-terminal" evidence="11">
    <location>
        <begin position="303"/>
        <end position="414"/>
    </location>
</feature>
<dbReference type="PANTHER" id="PTHR31983:SF0">
    <property type="entry name" value="GLUCAN ENDO-1,3-BETA-D-GLUCOSIDASE 2"/>
    <property type="match status" value="1"/>
</dbReference>
<evidence type="ECO:0000256" key="9">
    <source>
        <dbReference type="SAM" id="MobiDB-lite"/>
    </source>
</evidence>
<dbReference type="AlphaFoldDB" id="A0ABD3Q580"/>
<comment type="catalytic activity">
    <reaction evidence="1">
        <text>Hydrolysis of (1-&gt;3)-beta-D-glucosidic linkages in (1-&gt;3)-beta-D-glucans.</text>
        <dbReference type="EC" id="3.2.1.39"/>
    </reaction>
</comment>
<evidence type="ECO:0000256" key="10">
    <source>
        <dbReference type="SAM" id="Phobius"/>
    </source>
</evidence>
<evidence type="ECO:0000256" key="7">
    <source>
        <dbReference type="ARBA" id="ARBA00023316"/>
    </source>
</evidence>
<keyword evidence="4" id="KW-0378">Hydrolase</keyword>
<comment type="similarity">
    <text evidence="2">Belongs to the glycosyl hydrolase 81 family.</text>
</comment>
<feature type="region of interest" description="Disordered" evidence="9">
    <location>
        <begin position="276"/>
        <end position="299"/>
    </location>
</feature>
<evidence type="ECO:0000256" key="1">
    <source>
        <dbReference type="ARBA" id="ARBA00000382"/>
    </source>
</evidence>
<dbReference type="Pfam" id="PF17652">
    <property type="entry name" value="Glyco_hydro81C"/>
    <property type="match status" value="1"/>
</dbReference>
<feature type="domain" description="Glycosyl hydrolase family 81 N-terminal" evidence="11">
    <location>
        <begin position="607"/>
        <end position="693"/>
    </location>
</feature>
<feature type="domain" description="Glycosyl hydrolase family 81 C-terminal" evidence="12">
    <location>
        <begin position="733"/>
        <end position="1111"/>
    </location>
</feature>
<evidence type="ECO:0000256" key="8">
    <source>
        <dbReference type="ARBA" id="ARBA00023326"/>
    </source>
</evidence>
<feature type="transmembrane region" description="Helical" evidence="10">
    <location>
        <begin position="147"/>
        <end position="170"/>
    </location>
</feature>
<evidence type="ECO:0000256" key="5">
    <source>
        <dbReference type="ARBA" id="ARBA00023277"/>
    </source>
</evidence>
<dbReference type="Gene3D" id="1.20.5.420">
    <property type="entry name" value="Immunoglobulin FC, subunit C"/>
    <property type="match status" value="1"/>
</dbReference>
<gene>
    <name evidence="13" type="ORF">ACHAWO_012338</name>
</gene>
<accession>A0ABD3Q580</accession>
<keyword evidence="6" id="KW-0326">Glycosidase</keyword>
<keyword evidence="14" id="KW-1185">Reference proteome</keyword>
<dbReference type="PANTHER" id="PTHR31983">
    <property type="entry name" value="ENDO-1,3(4)-BETA-GLUCANASE 1"/>
    <property type="match status" value="1"/>
</dbReference>
<dbReference type="Proteomes" id="UP001530400">
    <property type="component" value="Unassembled WGS sequence"/>
</dbReference>